<sequence>MRGAVQQEPAYVIHRRPWRETTLQVDIFTLNHGRMSVIARGGNSAKSPLKAQLQPFQPLLIDWTGKSDLKTLVQLELREAPRLSQTRALYSGLYINELLQRVLPAADPHPELFACYIESLQALAGVKVNGDVEPILRRFERAFAAALGYDFSWDQTTDTGSPVEVGRYYGYDPTQGIVSASGADARLGRLPGEALIALAGDDYSDESARRTAKRVMRVLVDFLLQGKPLHSRSLFSHSVSSSERTL</sequence>
<dbReference type="EMBL" id="QMDL01000001">
    <property type="protein sequence ID" value="RMJ05531.1"/>
    <property type="molecule type" value="Genomic_DNA"/>
</dbReference>
<dbReference type="Proteomes" id="UP000265903">
    <property type="component" value="Unassembled WGS sequence"/>
</dbReference>
<dbReference type="Pfam" id="PF11967">
    <property type="entry name" value="RecO_N"/>
    <property type="match status" value="1"/>
</dbReference>
<dbReference type="PANTHER" id="PTHR33991">
    <property type="entry name" value="DNA REPAIR PROTEIN RECO"/>
    <property type="match status" value="1"/>
</dbReference>
<dbReference type="Gene3D" id="1.20.1440.120">
    <property type="entry name" value="Recombination protein O, C-terminal domain"/>
    <property type="match status" value="1"/>
</dbReference>
<evidence type="ECO:0000256" key="5">
    <source>
        <dbReference type="ARBA" id="ARBA00023172"/>
    </source>
</evidence>
<evidence type="ECO:0000313" key="11">
    <source>
        <dbReference type="Proteomes" id="UP000265903"/>
    </source>
</evidence>
<feature type="domain" description="DNA replication/recombination mediator RecO N-terminal" evidence="9">
    <location>
        <begin position="7"/>
        <end position="79"/>
    </location>
</feature>
<dbReference type="InterPro" id="IPR003717">
    <property type="entry name" value="RecO"/>
</dbReference>
<dbReference type="InterPro" id="IPR037278">
    <property type="entry name" value="ARFGAP/RecO"/>
</dbReference>
<comment type="caution">
    <text evidence="10">The sequence shown here is derived from an EMBL/GenBank/DDBJ whole genome shotgun (WGS) entry which is preliminary data.</text>
</comment>
<dbReference type="InterPro" id="IPR042242">
    <property type="entry name" value="RecO_C"/>
</dbReference>
<organism evidence="10 11">
    <name type="scientific">Marinobacter litoralis</name>
    <dbReference type="NCBI Taxonomy" id="187981"/>
    <lineage>
        <taxon>Bacteria</taxon>
        <taxon>Pseudomonadati</taxon>
        <taxon>Pseudomonadota</taxon>
        <taxon>Gammaproteobacteria</taxon>
        <taxon>Pseudomonadales</taxon>
        <taxon>Marinobacteraceae</taxon>
        <taxon>Marinobacter</taxon>
    </lineage>
</organism>
<evidence type="ECO:0000259" key="9">
    <source>
        <dbReference type="Pfam" id="PF11967"/>
    </source>
</evidence>
<evidence type="ECO:0000256" key="4">
    <source>
        <dbReference type="ARBA" id="ARBA00022763"/>
    </source>
</evidence>
<keyword evidence="5 8" id="KW-0233">DNA recombination</keyword>
<dbReference type="PANTHER" id="PTHR33991:SF1">
    <property type="entry name" value="DNA REPAIR PROTEIN RECO"/>
    <property type="match status" value="1"/>
</dbReference>
<evidence type="ECO:0000256" key="8">
    <source>
        <dbReference type="HAMAP-Rule" id="MF_00201"/>
    </source>
</evidence>
<dbReference type="Pfam" id="PF02565">
    <property type="entry name" value="RecO_C"/>
    <property type="match status" value="1"/>
</dbReference>
<keyword evidence="4 8" id="KW-0227">DNA damage</keyword>
<dbReference type="RefSeq" id="WP_114333051.1">
    <property type="nucleotide sequence ID" value="NZ_QMDL01000001.1"/>
</dbReference>
<accession>A0A3M2RJN5</accession>
<evidence type="ECO:0000256" key="2">
    <source>
        <dbReference type="ARBA" id="ARBA00007452"/>
    </source>
</evidence>
<keyword evidence="11" id="KW-1185">Reference proteome</keyword>
<evidence type="ECO:0000256" key="3">
    <source>
        <dbReference type="ARBA" id="ARBA00021310"/>
    </source>
</evidence>
<dbReference type="SUPFAM" id="SSF50249">
    <property type="entry name" value="Nucleic acid-binding proteins"/>
    <property type="match status" value="1"/>
</dbReference>
<protein>
    <recommendedName>
        <fullName evidence="3 8">DNA repair protein RecO</fullName>
    </recommendedName>
    <alternativeName>
        <fullName evidence="7 8">Recombination protein O</fullName>
    </alternativeName>
</protein>
<keyword evidence="6 8" id="KW-0234">DNA repair</keyword>
<dbReference type="HAMAP" id="MF_00201">
    <property type="entry name" value="RecO"/>
    <property type="match status" value="1"/>
</dbReference>
<evidence type="ECO:0000256" key="1">
    <source>
        <dbReference type="ARBA" id="ARBA00003065"/>
    </source>
</evidence>
<reference evidence="10 11" key="1">
    <citation type="submission" date="2018-08" db="EMBL/GenBank/DDBJ databases">
        <title>Whole Genome Sequence of the Moderate Halophilic Marine Bacterium Marinobacter litoralis Sw-45.</title>
        <authorList>
            <person name="Musa H."/>
        </authorList>
    </citation>
    <scope>NUCLEOTIDE SEQUENCE [LARGE SCALE GENOMIC DNA]</scope>
    <source>
        <strain evidence="10 11">Sw-45</strain>
    </source>
</reference>
<dbReference type="AlphaFoldDB" id="A0A3M2RJN5"/>
<dbReference type="Gene3D" id="2.40.50.140">
    <property type="entry name" value="Nucleic acid-binding proteins"/>
    <property type="match status" value="1"/>
</dbReference>
<dbReference type="GO" id="GO:0043590">
    <property type="term" value="C:bacterial nucleoid"/>
    <property type="evidence" value="ECO:0007669"/>
    <property type="project" value="TreeGrafter"/>
</dbReference>
<dbReference type="GO" id="GO:0006302">
    <property type="term" value="P:double-strand break repair"/>
    <property type="evidence" value="ECO:0007669"/>
    <property type="project" value="TreeGrafter"/>
</dbReference>
<comment type="similarity">
    <text evidence="2 8">Belongs to the RecO family.</text>
</comment>
<dbReference type="InterPro" id="IPR022572">
    <property type="entry name" value="DNA_rep/recomb_RecO_N"/>
</dbReference>
<evidence type="ECO:0000256" key="6">
    <source>
        <dbReference type="ARBA" id="ARBA00023204"/>
    </source>
</evidence>
<dbReference type="InterPro" id="IPR012340">
    <property type="entry name" value="NA-bd_OB-fold"/>
</dbReference>
<dbReference type="OrthoDB" id="9804792at2"/>
<dbReference type="GO" id="GO:0006310">
    <property type="term" value="P:DNA recombination"/>
    <property type="evidence" value="ECO:0007669"/>
    <property type="project" value="UniProtKB-UniRule"/>
</dbReference>
<evidence type="ECO:0000256" key="7">
    <source>
        <dbReference type="ARBA" id="ARBA00033409"/>
    </source>
</evidence>
<proteinExistence type="inferred from homology"/>
<evidence type="ECO:0000313" key="10">
    <source>
        <dbReference type="EMBL" id="RMJ05531.1"/>
    </source>
</evidence>
<name>A0A3M2RJN5_9GAMM</name>
<gene>
    <name evidence="8 10" type="primary">recO</name>
    <name evidence="10" type="ORF">DOQ08_00201</name>
</gene>
<dbReference type="NCBIfam" id="TIGR00613">
    <property type="entry name" value="reco"/>
    <property type="match status" value="1"/>
</dbReference>
<comment type="function">
    <text evidence="1 8">Involved in DNA repair and RecF pathway recombination.</text>
</comment>
<dbReference type="SUPFAM" id="SSF57863">
    <property type="entry name" value="ArfGap/RecO-like zinc finger"/>
    <property type="match status" value="1"/>
</dbReference>